<dbReference type="AlphaFoldDB" id="A0A1W1EHG0"/>
<accession>A0A1W1EHG0</accession>
<dbReference type="EMBL" id="FRYL01000002">
    <property type="protein sequence ID" value="SHO80295.1"/>
    <property type="molecule type" value="Genomic_DNA"/>
</dbReference>
<name>A0A1W1EHG0_9ZZZZ</name>
<protein>
    <submittedName>
        <fullName evidence="1">Uncharacterized protein</fullName>
    </submittedName>
</protein>
<sequence length="80" mass="9099">MDITQDEMIRKVFLLAVMKREKGESLQTTLELLVDTGMFNAKEGKAVLDILIKESYIVDDSLSMKGVMLAEEAEREFTLK</sequence>
<evidence type="ECO:0000313" key="1">
    <source>
        <dbReference type="EMBL" id="SHO80295.1"/>
    </source>
</evidence>
<proteinExistence type="predicted"/>
<organism evidence="1">
    <name type="scientific">hydrothermal vent metagenome</name>
    <dbReference type="NCBI Taxonomy" id="652676"/>
    <lineage>
        <taxon>unclassified sequences</taxon>
        <taxon>metagenomes</taxon>
        <taxon>ecological metagenomes</taxon>
    </lineage>
</organism>
<reference evidence="1" key="1">
    <citation type="submission" date="2016-10" db="EMBL/GenBank/DDBJ databases">
        <authorList>
            <person name="de Groot N.N."/>
        </authorList>
    </citation>
    <scope>NUCLEOTIDE SEQUENCE</scope>
</reference>
<gene>
    <name evidence="1" type="ORF">MNB_SV-15-388</name>
</gene>